<dbReference type="Proteomes" id="UP001189429">
    <property type="component" value="Unassembled WGS sequence"/>
</dbReference>
<sequence length="585" mass="61280">MALSLARSVCAVWSRSCLALSSSRTVVFASEYSFSPNSSIVFLKSAALVVKNAPMASGKFLAASFLRSDGMSASSPPRARRNAFDLPTASSNSFFDFFLAAFCGFSLASSSSFCSLSSRFRVFSSALLCDVGVGAGLEAAWPSDAAAMSTISLLYLYSFTPRSARAFILRGLASSVISASLSGASPISAGNSILTLDLALAVGVLTGASSGASSSGSSFGCIRVSCGSFGESCTACLISSCCMRAASSAPCFSMALRASIATSSASSAPRDGPVEQSVANCSTSDVGPNASNLLSTYGRGAYSGFAAWRNSSKLDTMKWQNSTWYSTMLSASALAEIEALSRQLKVAFFRGAEGPDKAQKAERDQAAVDKLQQWCVDSLKLVKPPSDPLSAPKVLGSVSNFMEDAAMLEWAGVGFGKQESFHVAMSLRKLAADLPSLEKLRIWGKILGTGGDYYVAEGTLQAVSDKPEPDPLPNAPEGRVGAGRRGGERRVLLGVGRWRGSLGPLTRSACEPHRQRSLHQAAVHGQPRERGTLHALVPRQGAAPAAVADRPHHSYMHAGTVWLLRGGRGVGGEEQAERGRGVRVP</sequence>
<dbReference type="PANTHER" id="PTHR13159:SF0">
    <property type="entry name" value="RADIAL SPOKE HEAD 6 HOMOLOG A"/>
    <property type="match status" value="1"/>
</dbReference>
<keyword evidence="2" id="KW-0963">Cytoplasm</keyword>
<name>A0ABN9Q7A4_9DINO</name>
<gene>
    <name evidence="7" type="ORF">PCOR1329_LOCUS8494</name>
</gene>
<proteinExistence type="predicted"/>
<dbReference type="InterPro" id="IPR006802">
    <property type="entry name" value="Radial_spoke"/>
</dbReference>
<evidence type="ECO:0000256" key="4">
    <source>
        <dbReference type="ARBA" id="ARBA00023212"/>
    </source>
</evidence>
<comment type="subcellular location">
    <subcellularLocation>
        <location evidence="1">Cytoplasm</location>
        <location evidence="1">Cytoskeleton</location>
        <location evidence="1">Cilium axoneme</location>
    </subcellularLocation>
</comment>
<evidence type="ECO:0000256" key="3">
    <source>
        <dbReference type="ARBA" id="ARBA00023069"/>
    </source>
</evidence>
<accession>A0ABN9Q7A4</accession>
<keyword evidence="8" id="KW-1185">Reference proteome</keyword>
<evidence type="ECO:0000256" key="6">
    <source>
        <dbReference type="SAM" id="MobiDB-lite"/>
    </source>
</evidence>
<dbReference type="EMBL" id="CAUYUJ010002336">
    <property type="protein sequence ID" value="CAK0800324.1"/>
    <property type="molecule type" value="Genomic_DNA"/>
</dbReference>
<evidence type="ECO:0000256" key="5">
    <source>
        <dbReference type="ARBA" id="ARBA00023273"/>
    </source>
</evidence>
<dbReference type="Pfam" id="PF04712">
    <property type="entry name" value="Radial_spoke"/>
    <property type="match status" value="1"/>
</dbReference>
<keyword evidence="4" id="KW-0206">Cytoskeleton</keyword>
<organism evidence="7 8">
    <name type="scientific">Prorocentrum cordatum</name>
    <dbReference type="NCBI Taxonomy" id="2364126"/>
    <lineage>
        <taxon>Eukaryota</taxon>
        <taxon>Sar</taxon>
        <taxon>Alveolata</taxon>
        <taxon>Dinophyceae</taxon>
        <taxon>Prorocentrales</taxon>
        <taxon>Prorocentraceae</taxon>
        <taxon>Prorocentrum</taxon>
    </lineage>
</organism>
<reference evidence="7" key="1">
    <citation type="submission" date="2023-10" db="EMBL/GenBank/DDBJ databases">
        <authorList>
            <person name="Chen Y."/>
            <person name="Shah S."/>
            <person name="Dougan E. K."/>
            <person name="Thang M."/>
            <person name="Chan C."/>
        </authorList>
    </citation>
    <scope>NUCLEOTIDE SEQUENCE [LARGE SCALE GENOMIC DNA]</scope>
</reference>
<dbReference type="PANTHER" id="PTHR13159">
    <property type="entry name" value="RADIAL SPOKEHEAD-RELATED"/>
    <property type="match status" value="1"/>
</dbReference>
<evidence type="ECO:0000256" key="1">
    <source>
        <dbReference type="ARBA" id="ARBA00004430"/>
    </source>
</evidence>
<evidence type="ECO:0000256" key="2">
    <source>
        <dbReference type="ARBA" id="ARBA00022490"/>
    </source>
</evidence>
<evidence type="ECO:0000313" key="7">
    <source>
        <dbReference type="EMBL" id="CAK0800324.1"/>
    </source>
</evidence>
<protein>
    <submittedName>
        <fullName evidence="7">Uncharacterized protein</fullName>
    </submittedName>
</protein>
<keyword evidence="5" id="KW-0966">Cell projection</keyword>
<evidence type="ECO:0000313" key="8">
    <source>
        <dbReference type="Proteomes" id="UP001189429"/>
    </source>
</evidence>
<keyword evidence="3" id="KW-0969">Cilium</keyword>
<comment type="caution">
    <text evidence="7">The sequence shown here is derived from an EMBL/GenBank/DDBJ whole genome shotgun (WGS) entry which is preliminary data.</text>
</comment>
<feature type="region of interest" description="Disordered" evidence="6">
    <location>
        <begin position="464"/>
        <end position="484"/>
    </location>
</feature>